<evidence type="ECO:0000259" key="9">
    <source>
        <dbReference type="Pfam" id="PF02782"/>
    </source>
</evidence>
<evidence type="ECO:0000259" key="8">
    <source>
        <dbReference type="Pfam" id="PF00370"/>
    </source>
</evidence>
<evidence type="ECO:0000313" key="10">
    <source>
        <dbReference type="EMBL" id="QQP12728.1"/>
    </source>
</evidence>
<dbReference type="EMBL" id="CP067341">
    <property type="protein sequence ID" value="QQP12728.1"/>
    <property type="molecule type" value="Genomic_DNA"/>
</dbReference>
<comment type="similarity">
    <text evidence="1">Belongs to the FGGY kinase family.</text>
</comment>
<name>A0ABX7ARY3_9BACI</name>
<dbReference type="Proteomes" id="UP000596049">
    <property type="component" value="Chromosome"/>
</dbReference>
<evidence type="ECO:0000256" key="1">
    <source>
        <dbReference type="ARBA" id="ARBA00009156"/>
    </source>
</evidence>
<dbReference type="Pfam" id="PF00370">
    <property type="entry name" value="FGGY_N"/>
    <property type="match status" value="1"/>
</dbReference>
<evidence type="ECO:0000256" key="5">
    <source>
        <dbReference type="ARBA" id="ARBA00022840"/>
    </source>
</evidence>
<dbReference type="InterPro" id="IPR013449">
    <property type="entry name" value="Rhamnulokinase"/>
</dbReference>
<keyword evidence="6" id="KW-1015">Disulfide bond</keyword>
<evidence type="ECO:0000313" key="11">
    <source>
        <dbReference type="Proteomes" id="UP000596049"/>
    </source>
</evidence>
<keyword evidence="2" id="KW-0808">Transferase</keyword>
<feature type="domain" description="Carbohydrate kinase FGGY C-terminal" evidence="9">
    <location>
        <begin position="256"/>
        <end position="447"/>
    </location>
</feature>
<keyword evidence="7" id="KW-0684">Rhamnose metabolism</keyword>
<dbReference type="PANTHER" id="PTHR10196:SF93">
    <property type="entry name" value="L-RHAMNULOKINASE"/>
    <property type="match status" value="1"/>
</dbReference>
<proteinExistence type="inferred from homology"/>
<sequence>MTKYKKCLAFDFGASSGRLIAGVYNGEKVVLEEVYRFNNEPVTINNHLHWNLELLYKHILNGLEAASKDVAEFDSIGIDTWGVDYCLLDKEEKPVHWPFHYRDDRTEGISSKMPIHFEEFYSKTGIQFLPFNTVYQLFAEFKNNPKLNQKAEYLLFIPDLFNHFLTGNNKTEYTIASTSQLLNVNSKQWDFDIIERLGFPKHLFQEIIFPGEIYGMLHEKHMRKIGISNSVPVISVGSHDTASAVAGIPLEHEDSAYLICGSWSLLGLEIQNPVVNEISFKDSFSNEGGVFNTIRFLKNINGMFLLQQLKKHYNEIFTRKIDFADIINAAKLSHKSFSINPNHSLFLSPDNVMEAINSYCIATGQGKPDNLGEWAIAIYNGLTQEFENQLLNIESITGKKIKQIHMVGGGIQDELLCQMTANVTNKKVVAGPVESSVLGNVMIQLFALGEVSTLSEIRQVIKRSVSLKVYEPKLEGLSL</sequence>
<accession>A0ABX7ARY3</accession>
<gene>
    <name evidence="10" type="ORF">FJQ98_01020</name>
</gene>
<reference evidence="10 11" key="1">
    <citation type="submission" date="2020-01" db="EMBL/GenBank/DDBJ databases">
        <authorList>
            <person name="Liu G."/>
            <person name="Liu B."/>
        </authorList>
    </citation>
    <scope>NUCLEOTIDE SEQUENCE [LARGE SCALE GENOMIC DNA]</scope>
    <source>
        <strain evidence="10 11">FJAT-51161</strain>
    </source>
</reference>
<dbReference type="CDD" id="cd07771">
    <property type="entry name" value="ASKHA_NBD_FGGY_RhaB-like"/>
    <property type="match status" value="1"/>
</dbReference>
<organism evidence="10 11">
    <name type="scientific">Lysinibacillus agricola</name>
    <dbReference type="NCBI Taxonomy" id="2590012"/>
    <lineage>
        <taxon>Bacteria</taxon>
        <taxon>Bacillati</taxon>
        <taxon>Bacillota</taxon>
        <taxon>Bacilli</taxon>
        <taxon>Bacillales</taxon>
        <taxon>Bacillaceae</taxon>
        <taxon>Lysinibacillus</taxon>
    </lineage>
</organism>
<dbReference type="RefSeq" id="WP_053592623.1">
    <property type="nucleotide sequence ID" value="NZ_CP067341.1"/>
</dbReference>
<protein>
    <submittedName>
        <fullName evidence="10">Rhamnulokinase</fullName>
    </submittedName>
</protein>
<dbReference type="InterPro" id="IPR043129">
    <property type="entry name" value="ATPase_NBD"/>
</dbReference>
<keyword evidence="3" id="KW-0547">Nucleotide-binding</keyword>
<dbReference type="SUPFAM" id="SSF53067">
    <property type="entry name" value="Actin-like ATPase domain"/>
    <property type="match status" value="2"/>
</dbReference>
<dbReference type="InterPro" id="IPR018485">
    <property type="entry name" value="FGGY_C"/>
</dbReference>
<keyword evidence="5" id="KW-0067">ATP-binding</keyword>
<dbReference type="Gene3D" id="3.30.420.40">
    <property type="match status" value="2"/>
</dbReference>
<evidence type="ECO:0000256" key="7">
    <source>
        <dbReference type="ARBA" id="ARBA00023308"/>
    </source>
</evidence>
<keyword evidence="11" id="KW-1185">Reference proteome</keyword>
<keyword evidence="4" id="KW-0418">Kinase</keyword>
<dbReference type="InterPro" id="IPR018484">
    <property type="entry name" value="FGGY_N"/>
</dbReference>
<evidence type="ECO:0000256" key="3">
    <source>
        <dbReference type="ARBA" id="ARBA00022741"/>
    </source>
</evidence>
<feature type="domain" description="Carbohydrate kinase FGGY N-terminal" evidence="8">
    <location>
        <begin position="8"/>
        <end position="246"/>
    </location>
</feature>
<evidence type="ECO:0000256" key="4">
    <source>
        <dbReference type="ARBA" id="ARBA00022777"/>
    </source>
</evidence>
<evidence type="ECO:0000256" key="2">
    <source>
        <dbReference type="ARBA" id="ARBA00022679"/>
    </source>
</evidence>
<dbReference type="Pfam" id="PF02782">
    <property type="entry name" value="FGGY_C"/>
    <property type="match status" value="1"/>
</dbReference>
<evidence type="ECO:0000256" key="6">
    <source>
        <dbReference type="ARBA" id="ARBA00023157"/>
    </source>
</evidence>
<dbReference type="PANTHER" id="PTHR10196">
    <property type="entry name" value="SUGAR KINASE"/>
    <property type="match status" value="1"/>
</dbReference>